<dbReference type="InterPro" id="IPR036396">
    <property type="entry name" value="Cyt_P450_sf"/>
</dbReference>
<evidence type="ECO:0000313" key="8">
    <source>
        <dbReference type="EMBL" id="KIW49012.1"/>
    </source>
</evidence>
<dbReference type="GO" id="GO:0004497">
    <property type="term" value="F:monooxygenase activity"/>
    <property type="evidence" value="ECO:0007669"/>
    <property type="project" value="UniProtKB-KW"/>
</dbReference>
<dbReference type="CDD" id="cd00302">
    <property type="entry name" value="cytochrome_P450"/>
    <property type="match status" value="1"/>
</dbReference>
<feature type="binding site" description="axial binding residue" evidence="6">
    <location>
        <position position="513"/>
    </location>
    <ligand>
        <name>heme</name>
        <dbReference type="ChEBI" id="CHEBI:30413"/>
    </ligand>
    <ligandPart>
        <name>Fe</name>
        <dbReference type="ChEBI" id="CHEBI:18248"/>
    </ligandPart>
</feature>
<keyword evidence="7" id="KW-0503">Monooxygenase</keyword>
<dbReference type="EMBL" id="KN847323">
    <property type="protein sequence ID" value="KIW49012.1"/>
    <property type="molecule type" value="Genomic_DNA"/>
</dbReference>
<gene>
    <name evidence="8" type="ORF">PV05_10728</name>
</gene>
<dbReference type="STRING" id="348802.A0A0D2CGR7"/>
<dbReference type="RefSeq" id="XP_013309596.1">
    <property type="nucleotide sequence ID" value="XM_013454142.1"/>
</dbReference>
<keyword evidence="5 6" id="KW-0408">Iron</keyword>
<evidence type="ECO:0000256" key="4">
    <source>
        <dbReference type="ARBA" id="ARBA00023002"/>
    </source>
</evidence>
<dbReference type="InterPro" id="IPR017972">
    <property type="entry name" value="Cyt_P450_CS"/>
</dbReference>
<organism evidence="8 9">
    <name type="scientific">Exophiala xenobiotica</name>
    <dbReference type="NCBI Taxonomy" id="348802"/>
    <lineage>
        <taxon>Eukaryota</taxon>
        <taxon>Fungi</taxon>
        <taxon>Dikarya</taxon>
        <taxon>Ascomycota</taxon>
        <taxon>Pezizomycotina</taxon>
        <taxon>Eurotiomycetes</taxon>
        <taxon>Chaetothyriomycetidae</taxon>
        <taxon>Chaetothyriales</taxon>
        <taxon>Herpotrichiellaceae</taxon>
        <taxon>Exophiala</taxon>
    </lineage>
</organism>
<keyword evidence="4 7" id="KW-0560">Oxidoreductase</keyword>
<evidence type="ECO:0000256" key="6">
    <source>
        <dbReference type="PIRSR" id="PIRSR602403-1"/>
    </source>
</evidence>
<name>A0A0D2CGR7_9EURO</name>
<dbReference type="PANTHER" id="PTHR24286">
    <property type="entry name" value="CYTOCHROME P450 26"/>
    <property type="match status" value="1"/>
</dbReference>
<dbReference type="Pfam" id="PF00067">
    <property type="entry name" value="p450"/>
    <property type="match status" value="1"/>
</dbReference>
<dbReference type="GO" id="GO:0016705">
    <property type="term" value="F:oxidoreductase activity, acting on paired donors, with incorporation or reduction of molecular oxygen"/>
    <property type="evidence" value="ECO:0007669"/>
    <property type="project" value="InterPro"/>
</dbReference>
<dbReference type="InterPro" id="IPR002403">
    <property type="entry name" value="Cyt_P450_E_grp-IV"/>
</dbReference>
<sequence length="590" mass="65477">MSFLLPCFPSSLPLVLPGHPKIQIPNMVSRLTQSFSFHSSPESFISSRLEQLSLSNVDALPAANKIVRAQILDREVHIISGYQACKAILCHQSATTQTEFEITGCGIEYADEYAGETRNDRLPTQHHHKCLVRAKHPADTHDGTAQFAARAAYRQFMSDFFPGPNLLLEDGLAHMHHKAEWRSRLHHLPQTSVPLIRQITRTRFIYQFATGQDAQNTSIDLYGTLKALAWDILFGVFLSVDRADDDSKFRQLEDLQESLLRGQFSTFPVSISTPFWSSTRSRGVKAVKELEKVLGMMARDMMAATQEEGEEETSSACPFSELYRKTGASEGGHPSVDDVVSHLRLFTSSLANKALASLLTAFLLNLFIWRPSTPSELTSSGSAPGTSASLAGLIRSYPELQRRSVMLETVLAETERLSPPVVGVMRRVQRDTLISSTESGGADAYPIPAGHDAWLYLSGANRDPDTYDRPGEFVWDRFLAHYSSTVKEADSARPDIDSQLPLPFAFGDGVKSCLGAAFSRKVCLTVAETLIDDGVEITGGVNDGGVFAWLGWQRQMSREEEVQMMARDLKQLPTQRPRRAVKVEVSRNIR</sequence>
<evidence type="ECO:0000313" key="9">
    <source>
        <dbReference type="Proteomes" id="UP000054342"/>
    </source>
</evidence>
<evidence type="ECO:0000256" key="7">
    <source>
        <dbReference type="RuleBase" id="RU000461"/>
    </source>
</evidence>
<evidence type="ECO:0008006" key="10">
    <source>
        <dbReference type="Google" id="ProtNLM"/>
    </source>
</evidence>
<dbReference type="PROSITE" id="PS00086">
    <property type="entry name" value="CYTOCHROME_P450"/>
    <property type="match status" value="1"/>
</dbReference>
<dbReference type="GeneID" id="25332636"/>
<dbReference type="InterPro" id="IPR001128">
    <property type="entry name" value="Cyt_P450"/>
</dbReference>
<dbReference type="GO" id="GO:0016125">
    <property type="term" value="P:sterol metabolic process"/>
    <property type="evidence" value="ECO:0007669"/>
    <property type="project" value="TreeGrafter"/>
</dbReference>
<evidence type="ECO:0000256" key="2">
    <source>
        <dbReference type="ARBA" id="ARBA00010617"/>
    </source>
</evidence>
<evidence type="ECO:0000256" key="3">
    <source>
        <dbReference type="ARBA" id="ARBA00022723"/>
    </source>
</evidence>
<keyword evidence="6 7" id="KW-0349">Heme</keyword>
<dbReference type="Gene3D" id="1.10.630.10">
    <property type="entry name" value="Cytochrome P450"/>
    <property type="match status" value="1"/>
</dbReference>
<dbReference type="Proteomes" id="UP000054342">
    <property type="component" value="Unassembled WGS sequence"/>
</dbReference>
<accession>A0A0D2CGR7</accession>
<protein>
    <recommendedName>
        <fullName evidence="10">Cytochrome P450</fullName>
    </recommendedName>
</protein>
<keyword evidence="9" id="KW-1185">Reference proteome</keyword>
<dbReference type="OrthoDB" id="1470350at2759"/>
<evidence type="ECO:0000256" key="5">
    <source>
        <dbReference type="ARBA" id="ARBA00023004"/>
    </source>
</evidence>
<proteinExistence type="inferred from homology"/>
<comment type="similarity">
    <text evidence="2 7">Belongs to the cytochrome P450 family.</text>
</comment>
<dbReference type="AlphaFoldDB" id="A0A0D2CGR7"/>
<dbReference type="PRINTS" id="PR00465">
    <property type="entry name" value="EP450IV"/>
</dbReference>
<dbReference type="SUPFAM" id="SSF48264">
    <property type="entry name" value="Cytochrome P450"/>
    <property type="match status" value="1"/>
</dbReference>
<evidence type="ECO:0000256" key="1">
    <source>
        <dbReference type="ARBA" id="ARBA00001971"/>
    </source>
</evidence>
<dbReference type="PANTHER" id="PTHR24286:SF252">
    <property type="entry name" value="CYTOCHROME P450 26B1"/>
    <property type="match status" value="1"/>
</dbReference>
<reference evidence="8 9" key="1">
    <citation type="submission" date="2015-01" db="EMBL/GenBank/DDBJ databases">
        <title>The Genome Sequence of Exophiala xenobiotica CBS118157.</title>
        <authorList>
            <consortium name="The Broad Institute Genomics Platform"/>
            <person name="Cuomo C."/>
            <person name="de Hoog S."/>
            <person name="Gorbushina A."/>
            <person name="Stielow B."/>
            <person name="Teixiera M."/>
            <person name="Abouelleil A."/>
            <person name="Chapman S.B."/>
            <person name="Priest M."/>
            <person name="Young S.K."/>
            <person name="Wortman J."/>
            <person name="Nusbaum C."/>
            <person name="Birren B."/>
        </authorList>
    </citation>
    <scope>NUCLEOTIDE SEQUENCE [LARGE SCALE GENOMIC DNA]</scope>
    <source>
        <strain evidence="8 9">CBS 118157</strain>
    </source>
</reference>
<dbReference type="HOGENOM" id="CLU_507165_0_0_1"/>
<dbReference type="GO" id="GO:0005506">
    <property type="term" value="F:iron ion binding"/>
    <property type="evidence" value="ECO:0007669"/>
    <property type="project" value="InterPro"/>
</dbReference>
<comment type="cofactor">
    <cofactor evidence="1 6">
        <name>heme</name>
        <dbReference type="ChEBI" id="CHEBI:30413"/>
    </cofactor>
</comment>
<keyword evidence="3 6" id="KW-0479">Metal-binding</keyword>
<dbReference type="GO" id="GO:0020037">
    <property type="term" value="F:heme binding"/>
    <property type="evidence" value="ECO:0007669"/>
    <property type="project" value="InterPro"/>
</dbReference>